<dbReference type="EMBL" id="GBXM01068727">
    <property type="protein sequence ID" value="JAH39850.1"/>
    <property type="molecule type" value="Transcribed_RNA"/>
</dbReference>
<dbReference type="AlphaFoldDB" id="A0A0E9SGR4"/>
<reference evidence="1" key="2">
    <citation type="journal article" date="2015" name="Fish Shellfish Immunol.">
        <title>Early steps in the European eel (Anguilla anguilla)-Vibrio vulnificus interaction in the gills: Role of the RtxA13 toxin.</title>
        <authorList>
            <person name="Callol A."/>
            <person name="Pajuelo D."/>
            <person name="Ebbesson L."/>
            <person name="Teles M."/>
            <person name="MacKenzie S."/>
            <person name="Amaro C."/>
        </authorList>
    </citation>
    <scope>NUCLEOTIDE SEQUENCE</scope>
</reference>
<accession>A0A0E9SGR4</accession>
<evidence type="ECO:0000313" key="1">
    <source>
        <dbReference type="EMBL" id="JAH39850.1"/>
    </source>
</evidence>
<proteinExistence type="predicted"/>
<protein>
    <submittedName>
        <fullName evidence="1">Uncharacterized protein</fullName>
    </submittedName>
</protein>
<sequence>MFGDGEDRDVRGGHGVELLSSVKLKGRVDSRSPVRHPFQVTVYHRLS</sequence>
<reference evidence="1" key="1">
    <citation type="submission" date="2014-11" db="EMBL/GenBank/DDBJ databases">
        <authorList>
            <person name="Amaro Gonzalez C."/>
        </authorList>
    </citation>
    <scope>NUCLEOTIDE SEQUENCE</scope>
</reference>
<organism evidence="1">
    <name type="scientific">Anguilla anguilla</name>
    <name type="common">European freshwater eel</name>
    <name type="synonym">Muraena anguilla</name>
    <dbReference type="NCBI Taxonomy" id="7936"/>
    <lineage>
        <taxon>Eukaryota</taxon>
        <taxon>Metazoa</taxon>
        <taxon>Chordata</taxon>
        <taxon>Craniata</taxon>
        <taxon>Vertebrata</taxon>
        <taxon>Euteleostomi</taxon>
        <taxon>Actinopterygii</taxon>
        <taxon>Neopterygii</taxon>
        <taxon>Teleostei</taxon>
        <taxon>Anguilliformes</taxon>
        <taxon>Anguillidae</taxon>
        <taxon>Anguilla</taxon>
    </lineage>
</organism>
<name>A0A0E9SGR4_ANGAN</name>